<evidence type="ECO:0000313" key="2">
    <source>
        <dbReference type="Proteomes" id="UP000499080"/>
    </source>
</evidence>
<gene>
    <name evidence="1" type="ORF">AVEN_40763_1</name>
</gene>
<dbReference type="OrthoDB" id="411823at2759"/>
<dbReference type="Proteomes" id="UP000499080">
    <property type="component" value="Unassembled WGS sequence"/>
</dbReference>
<accession>A0A4Y2LA26</accession>
<protein>
    <submittedName>
        <fullName evidence="1">Uncharacterized protein</fullName>
    </submittedName>
</protein>
<organism evidence="1 2">
    <name type="scientific">Araneus ventricosus</name>
    <name type="common">Orbweaver spider</name>
    <name type="synonym">Epeira ventricosa</name>
    <dbReference type="NCBI Taxonomy" id="182803"/>
    <lineage>
        <taxon>Eukaryota</taxon>
        <taxon>Metazoa</taxon>
        <taxon>Ecdysozoa</taxon>
        <taxon>Arthropoda</taxon>
        <taxon>Chelicerata</taxon>
        <taxon>Arachnida</taxon>
        <taxon>Araneae</taxon>
        <taxon>Araneomorphae</taxon>
        <taxon>Entelegynae</taxon>
        <taxon>Araneoidea</taxon>
        <taxon>Araneidae</taxon>
        <taxon>Araneus</taxon>
    </lineage>
</organism>
<dbReference type="EMBL" id="BGPR01117690">
    <property type="protein sequence ID" value="GBN10693.1"/>
    <property type="molecule type" value="Genomic_DNA"/>
</dbReference>
<keyword evidence="2" id="KW-1185">Reference proteome</keyword>
<comment type="caution">
    <text evidence="1">The sequence shown here is derived from an EMBL/GenBank/DDBJ whole genome shotgun (WGS) entry which is preliminary data.</text>
</comment>
<sequence>MFLLKLFRSYKTTPINALNVILGIPPLHVVIKSLLTRFNIWKLRSDRHIELMDPSKLDFYRDIKGIPSNENIVILENDFACDYVVYTDGSKIDGNVDIPPG</sequence>
<reference evidence="1 2" key="1">
    <citation type="journal article" date="2019" name="Sci. Rep.">
        <title>Orb-weaving spider Araneus ventricosus genome elucidates the spidroin gene catalogue.</title>
        <authorList>
            <person name="Kono N."/>
            <person name="Nakamura H."/>
            <person name="Ohtoshi R."/>
            <person name="Moran D.A.P."/>
            <person name="Shinohara A."/>
            <person name="Yoshida Y."/>
            <person name="Fujiwara M."/>
            <person name="Mori M."/>
            <person name="Tomita M."/>
            <person name="Arakawa K."/>
        </authorList>
    </citation>
    <scope>NUCLEOTIDE SEQUENCE [LARGE SCALE GENOMIC DNA]</scope>
</reference>
<name>A0A4Y2LA26_ARAVE</name>
<evidence type="ECO:0000313" key="1">
    <source>
        <dbReference type="EMBL" id="GBN10693.1"/>
    </source>
</evidence>
<dbReference type="AlphaFoldDB" id="A0A4Y2LA26"/>
<proteinExistence type="predicted"/>